<feature type="compositionally biased region" description="Pro residues" evidence="1">
    <location>
        <begin position="92"/>
        <end position="104"/>
    </location>
</feature>
<accession>A0ABQ3K9L5</accession>
<protein>
    <submittedName>
        <fullName evidence="2">Uncharacterized protein</fullName>
    </submittedName>
</protein>
<keyword evidence="3" id="KW-1185">Reference proteome</keyword>
<reference evidence="3" key="1">
    <citation type="journal article" date="2019" name="Int. J. Syst. Evol. Microbiol.">
        <title>The Global Catalogue of Microorganisms (GCM) 10K type strain sequencing project: providing services to taxonomists for standard genome sequencing and annotation.</title>
        <authorList>
            <consortium name="The Broad Institute Genomics Platform"/>
            <consortium name="The Broad Institute Genome Sequencing Center for Infectious Disease"/>
            <person name="Wu L."/>
            <person name="Ma J."/>
        </authorList>
    </citation>
    <scope>NUCLEOTIDE SEQUENCE [LARGE SCALE GENOMIC DNA]</scope>
    <source>
        <strain evidence="3">CGMCC 1.18439</strain>
    </source>
</reference>
<evidence type="ECO:0000313" key="3">
    <source>
        <dbReference type="Proteomes" id="UP000632154"/>
    </source>
</evidence>
<comment type="caution">
    <text evidence="2">The sequence shown here is derived from an EMBL/GenBank/DDBJ whole genome shotgun (WGS) entry which is preliminary data.</text>
</comment>
<evidence type="ECO:0000313" key="2">
    <source>
        <dbReference type="EMBL" id="GHG09120.1"/>
    </source>
</evidence>
<evidence type="ECO:0000256" key="1">
    <source>
        <dbReference type="SAM" id="MobiDB-lite"/>
    </source>
</evidence>
<dbReference type="RefSeq" id="WP_189643816.1">
    <property type="nucleotide sequence ID" value="NZ_BNAL01000034.1"/>
</dbReference>
<dbReference type="EMBL" id="BNAL01000034">
    <property type="protein sequence ID" value="GHG09120.1"/>
    <property type="molecule type" value="Genomic_DNA"/>
</dbReference>
<feature type="region of interest" description="Disordered" evidence="1">
    <location>
        <begin position="57"/>
        <end position="107"/>
    </location>
</feature>
<organism evidence="2 3">
    <name type="scientific">Deinococcus piscis</name>
    <dbReference type="NCBI Taxonomy" id="394230"/>
    <lineage>
        <taxon>Bacteria</taxon>
        <taxon>Thermotogati</taxon>
        <taxon>Deinococcota</taxon>
        <taxon>Deinococci</taxon>
        <taxon>Deinococcales</taxon>
        <taxon>Deinococcaceae</taxon>
        <taxon>Deinococcus</taxon>
    </lineage>
</organism>
<sequence length="140" mass="15036">MSHDPLHFLLHLRSALTGRASFGRAGPQSEGATRLAALGPWLVMLAALLGLSAPAPREAAQNLPPEQLQQAELPTLERSSALPGRHLKEGQPPQPWPDLPPGRPELPSGLHILPLLTVLALDLPTPQRLAHWGKRQLEGG</sequence>
<gene>
    <name evidence="2" type="ORF">GCM10017783_22200</name>
</gene>
<proteinExistence type="predicted"/>
<name>A0ABQ3K9L5_9DEIO</name>
<dbReference type="Proteomes" id="UP000632154">
    <property type="component" value="Unassembled WGS sequence"/>
</dbReference>